<comment type="caution">
    <text evidence="1">The sequence shown here is derived from an EMBL/GenBank/DDBJ whole genome shotgun (WGS) entry which is preliminary data.</text>
</comment>
<evidence type="ECO:0000313" key="2">
    <source>
        <dbReference type="Proteomes" id="UP000811246"/>
    </source>
</evidence>
<gene>
    <name evidence="1" type="ORF">I3842_15G109600</name>
</gene>
<sequence>MNPSAPTNPSLLSSLSRAPSRTAAVYQQVLLSLSSDFEPRLSQQTLSLSFHCRFLVGFGDFSYVLCNFGSLPILGFRDISYVLCDFGSLPSLPTLAAHTFLSSLVARSNSTNHYTNFWHEKYLDIRACEYLEFFSLKRRNKVDNVESVTDS</sequence>
<dbReference type="AlphaFoldDB" id="A0A922A5R0"/>
<proteinExistence type="predicted"/>
<organism evidence="1 2">
    <name type="scientific">Carya illinoinensis</name>
    <name type="common">Pecan</name>
    <dbReference type="NCBI Taxonomy" id="32201"/>
    <lineage>
        <taxon>Eukaryota</taxon>
        <taxon>Viridiplantae</taxon>
        <taxon>Streptophyta</taxon>
        <taxon>Embryophyta</taxon>
        <taxon>Tracheophyta</taxon>
        <taxon>Spermatophyta</taxon>
        <taxon>Magnoliopsida</taxon>
        <taxon>eudicotyledons</taxon>
        <taxon>Gunneridae</taxon>
        <taxon>Pentapetalae</taxon>
        <taxon>rosids</taxon>
        <taxon>fabids</taxon>
        <taxon>Fagales</taxon>
        <taxon>Juglandaceae</taxon>
        <taxon>Carya</taxon>
    </lineage>
</organism>
<name>A0A922A5R0_CARIL</name>
<dbReference type="EMBL" id="CM031839">
    <property type="protein sequence ID" value="KAG6675563.1"/>
    <property type="molecule type" value="Genomic_DNA"/>
</dbReference>
<accession>A0A922A5R0</accession>
<evidence type="ECO:0000313" key="1">
    <source>
        <dbReference type="EMBL" id="KAG6675563.1"/>
    </source>
</evidence>
<protein>
    <submittedName>
        <fullName evidence="1">Uncharacterized protein</fullName>
    </submittedName>
</protein>
<reference evidence="1" key="1">
    <citation type="submission" date="2021-01" db="EMBL/GenBank/DDBJ databases">
        <authorList>
            <person name="Lovell J.T."/>
            <person name="Bentley N."/>
            <person name="Bhattarai G."/>
            <person name="Jenkins J.W."/>
            <person name="Sreedasyam A."/>
            <person name="Alarcon Y."/>
            <person name="Bock C."/>
            <person name="Boston L."/>
            <person name="Carlson J."/>
            <person name="Cervantes K."/>
            <person name="Clermont K."/>
            <person name="Krom N."/>
            <person name="Kubenka K."/>
            <person name="Mamidi S."/>
            <person name="Mattison C."/>
            <person name="Monteros M."/>
            <person name="Pisani C."/>
            <person name="Plott C."/>
            <person name="Rajasekar S."/>
            <person name="Rhein H.S."/>
            <person name="Rohla C."/>
            <person name="Song M."/>
            <person name="Hilaire R.S."/>
            <person name="Shu S."/>
            <person name="Wells L."/>
            <person name="Wang X."/>
            <person name="Webber J."/>
            <person name="Heerema R.J."/>
            <person name="Klein P."/>
            <person name="Conner P."/>
            <person name="Grauke L."/>
            <person name="Grimwood J."/>
            <person name="Schmutz J."/>
            <person name="Randall J.J."/>
        </authorList>
    </citation>
    <scope>NUCLEOTIDE SEQUENCE</scope>
    <source>
        <tissue evidence="1">Leaf</tissue>
    </source>
</reference>
<dbReference type="Proteomes" id="UP000811246">
    <property type="component" value="Chromosome 15"/>
</dbReference>